<dbReference type="EMBL" id="FJUX01000274">
    <property type="protein sequence ID" value="CZT13959.1"/>
    <property type="molecule type" value="Genomic_DNA"/>
</dbReference>
<evidence type="ECO:0000313" key="2">
    <source>
        <dbReference type="EMBL" id="CZT13959.1"/>
    </source>
</evidence>
<keyword evidence="1" id="KW-0732">Signal</keyword>
<organism evidence="2 3">
    <name type="scientific">Rhynchosporium agropyri</name>
    <dbReference type="NCBI Taxonomy" id="914238"/>
    <lineage>
        <taxon>Eukaryota</taxon>
        <taxon>Fungi</taxon>
        <taxon>Dikarya</taxon>
        <taxon>Ascomycota</taxon>
        <taxon>Pezizomycotina</taxon>
        <taxon>Leotiomycetes</taxon>
        <taxon>Helotiales</taxon>
        <taxon>Ploettnerulaceae</taxon>
        <taxon>Rhynchosporium</taxon>
    </lineage>
</organism>
<gene>
    <name evidence="2" type="ORF">RAG0_17635</name>
</gene>
<evidence type="ECO:0000256" key="1">
    <source>
        <dbReference type="SAM" id="SignalP"/>
    </source>
</evidence>
<name>A0A1E1LVM6_9HELO</name>
<keyword evidence="3" id="KW-1185">Reference proteome</keyword>
<feature type="chain" id="PRO_5009447679" description="Secreted protein" evidence="1">
    <location>
        <begin position="17"/>
        <end position="133"/>
    </location>
</feature>
<sequence length="133" mass="15016">MKLLSVFLSYAAVTYAGFCVICEPTGNARMGDVEWAVQNRRHELALGGQGFWGGVRQNCKTRDHGNDVEVLSLCRSVPYFGPHTTSLQFGGVLCNYIGKGFYEDPLPSTRAIYERNTWVNCRRQRKRNIIAHT</sequence>
<dbReference type="AlphaFoldDB" id="A0A1E1LVM6"/>
<accession>A0A1E1LVM6</accession>
<feature type="signal peptide" evidence="1">
    <location>
        <begin position="1"/>
        <end position="16"/>
    </location>
</feature>
<proteinExistence type="predicted"/>
<evidence type="ECO:0000313" key="3">
    <source>
        <dbReference type="Proteomes" id="UP000178912"/>
    </source>
</evidence>
<evidence type="ECO:0008006" key="4">
    <source>
        <dbReference type="Google" id="ProtNLM"/>
    </source>
</evidence>
<dbReference type="Proteomes" id="UP000178912">
    <property type="component" value="Unassembled WGS sequence"/>
</dbReference>
<protein>
    <recommendedName>
        <fullName evidence="4">Secreted protein</fullName>
    </recommendedName>
</protein>
<reference evidence="3" key="1">
    <citation type="submission" date="2016-03" db="EMBL/GenBank/DDBJ databases">
        <authorList>
            <person name="Guldener U."/>
        </authorList>
    </citation>
    <scope>NUCLEOTIDE SEQUENCE [LARGE SCALE GENOMIC DNA]</scope>
    <source>
        <strain evidence="3">04CH-RAC-A.6.1</strain>
    </source>
</reference>